<comment type="similarity">
    <text evidence="1">Belongs to the RutC family.</text>
</comment>
<dbReference type="PANTHER" id="PTHR11803:SF58">
    <property type="entry name" value="PROTEIN HMF1-RELATED"/>
    <property type="match status" value="1"/>
</dbReference>
<gene>
    <name evidence="2" type="ORF">BTJ39_21235</name>
</gene>
<proteinExistence type="inferred from homology"/>
<dbReference type="InterPro" id="IPR006056">
    <property type="entry name" value="RidA"/>
</dbReference>
<dbReference type="InterPro" id="IPR006175">
    <property type="entry name" value="YjgF/YER057c/UK114"/>
</dbReference>
<sequence>MTAEKISTPEAPAAIGPYSQGIEINGLIFVSGQLPIDPQQGSIVAQDIESQTRQSIKNCLAILKSQKLTARNVIKTTVFLQNINDFEKVNAIYAETFGSDISPARSLVQVAALPKQALIEIECIAAR</sequence>
<dbReference type="AlphaFoldDB" id="A0A1S8YDV5"/>
<dbReference type="GO" id="GO:0005829">
    <property type="term" value="C:cytosol"/>
    <property type="evidence" value="ECO:0007669"/>
    <property type="project" value="TreeGrafter"/>
</dbReference>
<dbReference type="Pfam" id="PF01042">
    <property type="entry name" value="Ribonuc_L-PSP"/>
    <property type="match status" value="1"/>
</dbReference>
<dbReference type="CDD" id="cd00448">
    <property type="entry name" value="YjgF_YER057c_UK114_family"/>
    <property type="match status" value="1"/>
</dbReference>
<dbReference type="EMBL" id="MRUL01000023">
    <property type="protein sequence ID" value="OON37002.1"/>
    <property type="molecule type" value="Genomic_DNA"/>
</dbReference>
<evidence type="ECO:0000313" key="2">
    <source>
        <dbReference type="EMBL" id="OON37002.1"/>
    </source>
</evidence>
<keyword evidence="3" id="KW-1185">Reference proteome</keyword>
<dbReference type="GO" id="GO:0019239">
    <property type="term" value="F:deaminase activity"/>
    <property type="evidence" value="ECO:0007669"/>
    <property type="project" value="TreeGrafter"/>
</dbReference>
<dbReference type="FunFam" id="3.30.1330.40:FF:000001">
    <property type="entry name" value="L-PSP family endoribonuclease"/>
    <property type="match status" value="1"/>
</dbReference>
<dbReference type="PANTHER" id="PTHR11803">
    <property type="entry name" value="2-IMINOBUTANOATE/2-IMINOPROPANOATE DEAMINASE RIDA"/>
    <property type="match status" value="1"/>
</dbReference>
<dbReference type="InterPro" id="IPR019897">
    <property type="entry name" value="RidA_CS"/>
</dbReference>
<dbReference type="SUPFAM" id="SSF55298">
    <property type="entry name" value="YjgF-like"/>
    <property type="match status" value="1"/>
</dbReference>
<dbReference type="STRING" id="1926881.BTJ39_21235"/>
<dbReference type="OrthoDB" id="9803101at2"/>
<dbReference type="Proteomes" id="UP000190667">
    <property type="component" value="Unassembled WGS sequence"/>
</dbReference>
<name>A0A1S8YDV5_9GAMM</name>
<evidence type="ECO:0000256" key="1">
    <source>
        <dbReference type="ARBA" id="ARBA00010552"/>
    </source>
</evidence>
<dbReference type="RefSeq" id="WP_078004720.1">
    <property type="nucleotide sequence ID" value="NZ_MRUL01000023.1"/>
</dbReference>
<evidence type="ECO:0000313" key="3">
    <source>
        <dbReference type="Proteomes" id="UP000190667"/>
    </source>
</evidence>
<dbReference type="NCBIfam" id="TIGR00004">
    <property type="entry name" value="Rid family detoxifying hydrolase"/>
    <property type="match status" value="1"/>
</dbReference>
<dbReference type="PROSITE" id="PS01094">
    <property type="entry name" value="UPF0076"/>
    <property type="match status" value="1"/>
</dbReference>
<protein>
    <submittedName>
        <fullName evidence="2">Reactive intermediate/imine deaminase</fullName>
    </submittedName>
</protein>
<reference evidence="2 3" key="1">
    <citation type="submission" date="2016-12" db="EMBL/GenBank/DDBJ databases">
        <title>Izhakiella australiana sp. nov. of genus Izhakiella isolated from Australian desert.</title>
        <authorList>
            <person name="Ji M."/>
        </authorList>
    </citation>
    <scope>NUCLEOTIDE SEQUENCE [LARGE SCALE GENOMIC DNA]</scope>
    <source>
        <strain evidence="2 3">D4N98</strain>
    </source>
</reference>
<organism evidence="2 3">
    <name type="scientific">Izhakiella australiensis</name>
    <dbReference type="NCBI Taxonomy" id="1926881"/>
    <lineage>
        <taxon>Bacteria</taxon>
        <taxon>Pseudomonadati</taxon>
        <taxon>Pseudomonadota</taxon>
        <taxon>Gammaproteobacteria</taxon>
        <taxon>Enterobacterales</taxon>
        <taxon>Erwiniaceae</taxon>
        <taxon>Izhakiella</taxon>
    </lineage>
</organism>
<accession>A0A1S8YDV5</accession>
<comment type="caution">
    <text evidence="2">The sequence shown here is derived from an EMBL/GenBank/DDBJ whole genome shotgun (WGS) entry which is preliminary data.</text>
</comment>
<dbReference type="Gene3D" id="3.30.1330.40">
    <property type="entry name" value="RutC-like"/>
    <property type="match status" value="1"/>
</dbReference>
<dbReference type="InterPro" id="IPR035959">
    <property type="entry name" value="RutC-like_sf"/>
</dbReference>